<dbReference type="AlphaFoldDB" id="A0AAW0EXT9"/>
<feature type="compositionally biased region" description="Low complexity" evidence="1">
    <location>
        <begin position="468"/>
        <end position="504"/>
    </location>
</feature>
<protein>
    <recommendedName>
        <fullName evidence="4">WW domain-containing protein</fullName>
    </recommendedName>
</protein>
<feature type="compositionally biased region" description="Gly residues" evidence="1">
    <location>
        <begin position="218"/>
        <end position="227"/>
    </location>
</feature>
<organism evidence="2 3">
    <name type="scientific">Novymonas esmeraldas</name>
    <dbReference type="NCBI Taxonomy" id="1808958"/>
    <lineage>
        <taxon>Eukaryota</taxon>
        <taxon>Discoba</taxon>
        <taxon>Euglenozoa</taxon>
        <taxon>Kinetoplastea</taxon>
        <taxon>Metakinetoplastina</taxon>
        <taxon>Trypanosomatida</taxon>
        <taxon>Trypanosomatidae</taxon>
        <taxon>Novymonas</taxon>
    </lineage>
</organism>
<evidence type="ECO:0008006" key="4">
    <source>
        <dbReference type="Google" id="ProtNLM"/>
    </source>
</evidence>
<name>A0AAW0EXT9_9TRYP</name>
<evidence type="ECO:0000256" key="1">
    <source>
        <dbReference type="SAM" id="MobiDB-lite"/>
    </source>
</evidence>
<evidence type="ECO:0000313" key="3">
    <source>
        <dbReference type="Proteomes" id="UP001430356"/>
    </source>
</evidence>
<accession>A0AAW0EXT9</accession>
<keyword evidence="3" id="KW-1185">Reference proteome</keyword>
<proteinExistence type="predicted"/>
<feature type="compositionally biased region" description="Low complexity" evidence="1">
    <location>
        <begin position="361"/>
        <end position="379"/>
    </location>
</feature>
<feature type="compositionally biased region" description="Polar residues" evidence="1">
    <location>
        <begin position="292"/>
        <end position="313"/>
    </location>
</feature>
<evidence type="ECO:0000313" key="2">
    <source>
        <dbReference type="EMBL" id="KAK7198109.1"/>
    </source>
</evidence>
<reference evidence="2 3" key="1">
    <citation type="journal article" date="2021" name="MBio">
        <title>A New Model Trypanosomatid, Novymonas esmeraldas: Genomic Perception of Its 'Candidatus Pandoraea novymonadis' Endosymbiont.</title>
        <authorList>
            <person name="Zakharova A."/>
            <person name="Saura A."/>
            <person name="Butenko A."/>
            <person name="Podesvova L."/>
            <person name="Warmusova S."/>
            <person name="Kostygov A.Y."/>
            <person name="Nenarokova A."/>
            <person name="Lukes J."/>
            <person name="Opperdoes F.R."/>
            <person name="Yurchenko V."/>
        </authorList>
    </citation>
    <scope>NUCLEOTIDE SEQUENCE [LARGE SCALE GENOMIC DNA]</scope>
    <source>
        <strain evidence="2 3">E262AT.01</strain>
    </source>
</reference>
<feature type="compositionally biased region" description="Pro residues" evidence="1">
    <location>
        <begin position="350"/>
        <end position="360"/>
    </location>
</feature>
<feature type="compositionally biased region" description="Polar residues" evidence="1">
    <location>
        <begin position="39"/>
        <end position="49"/>
    </location>
</feature>
<feature type="region of interest" description="Disordered" evidence="1">
    <location>
        <begin position="177"/>
        <end position="227"/>
    </location>
</feature>
<gene>
    <name evidence="2" type="ORF">NESM_000767300</name>
</gene>
<dbReference type="Proteomes" id="UP001430356">
    <property type="component" value="Unassembled WGS sequence"/>
</dbReference>
<feature type="region of interest" description="Disordered" evidence="1">
    <location>
        <begin position="17"/>
        <end position="71"/>
    </location>
</feature>
<feature type="region of interest" description="Disordered" evidence="1">
    <location>
        <begin position="537"/>
        <end position="560"/>
    </location>
</feature>
<sequence>MSIRAVGWLQAKLGLDIGGRRSSEGEGGGGLGTDELAGFSTTQNRSSSADPVASVNGGPDPRLGGNGGASDRIADLASGWESKIGQVWKQASEKATSYWNANVRGGARSGDPFGFGVSGSQGGFGNGAAGSGEGLELDENGLPVTRNWYYYDAQLGRWTVSRDAPENVQREYYEKLEEAERERLGQKTVVAPPPPPPPGGVHRNAAGAGALPPPPGSGHAGLFGGGGGHGPHYAVPDYFGTTSAAPAAAAAAPAQPLPSYGGVYGHAFPAPPSTVSGHHGAYHAPPPHGSGTPATTSAQPSPYGQSLSDRSQISSPPAAPAYPYGASALPTAPYPAAATGGYPAALAAASPPPTTSPPPAVRASPAPHAYPSAAYNGPSTVPPAPAPPSTQQYAPAAHQAPGLNHYRTASGSNNGAGVSSLSSSANGGGGGPGGYTSPAAMDPYASYRGGAASNSVSAPGTGAGASVAPGPSQSPQYQYPLPPQASSAYAHPAATAAPVSTPAQQQPPPPPQSAEFGGYAAYPSVASLGTFQSSADITAARPSSMGLPPPPPSFKPFTTS</sequence>
<feature type="region of interest" description="Disordered" evidence="1">
    <location>
        <begin position="275"/>
        <end position="324"/>
    </location>
</feature>
<dbReference type="EMBL" id="JAECZO010000132">
    <property type="protein sequence ID" value="KAK7198109.1"/>
    <property type="molecule type" value="Genomic_DNA"/>
</dbReference>
<comment type="caution">
    <text evidence="2">The sequence shown here is derived from an EMBL/GenBank/DDBJ whole genome shotgun (WGS) entry which is preliminary data.</text>
</comment>
<feature type="compositionally biased region" description="Low complexity" evidence="1">
    <location>
        <begin position="409"/>
        <end position="425"/>
    </location>
</feature>
<feature type="region of interest" description="Disordered" evidence="1">
    <location>
        <begin position="347"/>
        <end position="518"/>
    </location>
</feature>